<evidence type="ECO:0000313" key="1">
    <source>
        <dbReference type="EMBL" id="KZT40870.1"/>
    </source>
</evidence>
<evidence type="ECO:0000313" key="2">
    <source>
        <dbReference type="Proteomes" id="UP000076798"/>
    </source>
</evidence>
<reference evidence="1 2" key="1">
    <citation type="journal article" date="2016" name="Mol. Biol. Evol.">
        <title>Comparative Genomics of Early-Diverging Mushroom-Forming Fungi Provides Insights into the Origins of Lignocellulose Decay Capabilities.</title>
        <authorList>
            <person name="Nagy L.G."/>
            <person name="Riley R."/>
            <person name="Tritt A."/>
            <person name="Adam C."/>
            <person name="Daum C."/>
            <person name="Floudas D."/>
            <person name="Sun H."/>
            <person name="Yadav J.S."/>
            <person name="Pangilinan J."/>
            <person name="Larsson K.H."/>
            <person name="Matsuura K."/>
            <person name="Barry K."/>
            <person name="Labutti K."/>
            <person name="Kuo R."/>
            <person name="Ohm R.A."/>
            <person name="Bhattacharya S.S."/>
            <person name="Shirouzu T."/>
            <person name="Yoshinaga Y."/>
            <person name="Martin F.M."/>
            <person name="Grigoriev I.V."/>
            <person name="Hibbett D.S."/>
        </authorList>
    </citation>
    <scope>NUCLEOTIDE SEQUENCE [LARGE SCALE GENOMIC DNA]</scope>
    <source>
        <strain evidence="1 2">HHB10207 ss-3</strain>
    </source>
</reference>
<dbReference type="InterPro" id="IPR013783">
    <property type="entry name" value="Ig-like_fold"/>
</dbReference>
<gene>
    <name evidence="1" type="ORF">SISSUDRAFT_414675</name>
</gene>
<dbReference type="GO" id="GO:0016020">
    <property type="term" value="C:membrane"/>
    <property type="evidence" value="ECO:0007669"/>
    <property type="project" value="InterPro"/>
</dbReference>
<dbReference type="GO" id="GO:0005509">
    <property type="term" value="F:calcium ion binding"/>
    <property type="evidence" value="ECO:0007669"/>
    <property type="project" value="InterPro"/>
</dbReference>
<dbReference type="InterPro" id="IPR015919">
    <property type="entry name" value="Cadherin-like_sf"/>
</dbReference>
<keyword evidence="2" id="KW-1185">Reference proteome</keyword>
<sequence length="394" mass="43009">MAKKMQRLDESNDFRPFKFRIQAFTNAFLEELNKQGYSEDKIPMKKAKSKGNHIWNIHAKKEPESGGWIFRKFQRKISGQPPGTAYIGSTWSYTPHIWDPQQARKNDTVRFTSPNLPPWLSWRGDTLSGIPPPDAQSIDITVEARFVEDGQQTSLSNTFHLLVSPLAPNDVTYVTASSLPPHPVRPALLADHGRRIASDSVVTQTHAIASGFGHARRPAPTVPPPTHTAAATEQFVSVLSSAAERVALEAAQDPMGFSGPQVQANLAKQQAVLTVTANAITEGAFPHASWEDHTPADISAVGREVVTIAAEQVVRAKQSIMDYGIVPTDKAKEIMIHNANNPLMVSEVVPQVHPAEFGRSQSSSAIMGMAYPMDVLLEQTEMPNLPLSSLSSGS</sequence>
<dbReference type="EMBL" id="KV428027">
    <property type="protein sequence ID" value="KZT40870.1"/>
    <property type="molecule type" value="Genomic_DNA"/>
</dbReference>
<accession>A0A166FPD4</accession>
<protein>
    <submittedName>
        <fullName evidence="1">Uncharacterized protein</fullName>
    </submittedName>
</protein>
<dbReference type="Gene3D" id="2.60.40.10">
    <property type="entry name" value="Immunoglobulins"/>
    <property type="match status" value="1"/>
</dbReference>
<organism evidence="1 2">
    <name type="scientific">Sistotremastrum suecicum HHB10207 ss-3</name>
    <dbReference type="NCBI Taxonomy" id="1314776"/>
    <lineage>
        <taxon>Eukaryota</taxon>
        <taxon>Fungi</taxon>
        <taxon>Dikarya</taxon>
        <taxon>Basidiomycota</taxon>
        <taxon>Agaricomycotina</taxon>
        <taxon>Agaricomycetes</taxon>
        <taxon>Sistotremastrales</taxon>
        <taxon>Sistotremastraceae</taxon>
        <taxon>Sistotremastrum</taxon>
    </lineage>
</organism>
<dbReference type="Proteomes" id="UP000076798">
    <property type="component" value="Unassembled WGS sequence"/>
</dbReference>
<dbReference type="OrthoDB" id="5593376at2759"/>
<name>A0A166FPD4_9AGAM</name>
<dbReference type="STRING" id="1314776.A0A166FPD4"/>
<dbReference type="AlphaFoldDB" id="A0A166FPD4"/>
<dbReference type="SUPFAM" id="SSF49313">
    <property type="entry name" value="Cadherin-like"/>
    <property type="match status" value="1"/>
</dbReference>
<proteinExistence type="predicted"/>